<gene>
    <name evidence="4" type="ORF">EV685_2297</name>
</gene>
<keyword evidence="3" id="KW-0663">Pyridoxal phosphate</keyword>
<evidence type="ECO:0000256" key="3">
    <source>
        <dbReference type="ARBA" id="ARBA00022898"/>
    </source>
</evidence>
<dbReference type="InterPro" id="IPR043132">
    <property type="entry name" value="BCAT-like_C"/>
</dbReference>
<dbReference type="InterPro" id="IPR043131">
    <property type="entry name" value="BCAT-like_N"/>
</dbReference>
<comment type="cofactor">
    <cofactor evidence="1">
        <name>pyridoxal 5'-phosphate</name>
        <dbReference type="ChEBI" id="CHEBI:597326"/>
    </cofactor>
</comment>
<dbReference type="Gene3D" id="3.30.470.10">
    <property type="match status" value="1"/>
</dbReference>
<dbReference type="GO" id="GO:0003824">
    <property type="term" value="F:catalytic activity"/>
    <property type="evidence" value="ECO:0007669"/>
    <property type="project" value="InterPro"/>
</dbReference>
<dbReference type="InterPro" id="IPR001544">
    <property type="entry name" value="Aminotrans_IV"/>
</dbReference>
<dbReference type="FunFam" id="3.20.10.10:FF:000002">
    <property type="entry name" value="D-alanine aminotransferase"/>
    <property type="match status" value="1"/>
</dbReference>
<dbReference type="Pfam" id="PF01063">
    <property type="entry name" value="Aminotran_4"/>
    <property type="match status" value="1"/>
</dbReference>
<dbReference type="GO" id="GO:0005829">
    <property type="term" value="C:cytosol"/>
    <property type="evidence" value="ECO:0007669"/>
    <property type="project" value="TreeGrafter"/>
</dbReference>
<dbReference type="PANTHER" id="PTHR42743:SF10">
    <property type="entry name" value="D-ALANINE AMINOTRANSFERASE"/>
    <property type="match status" value="1"/>
</dbReference>
<dbReference type="InterPro" id="IPR036038">
    <property type="entry name" value="Aminotransferase-like"/>
</dbReference>
<dbReference type="Gene3D" id="3.20.10.10">
    <property type="entry name" value="D-amino Acid Aminotransferase, subunit A, domain 2"/>
    <property type="match status" value="1"/>
</dbReference>
<dbReference type="InterPro" id="IPR050571">
    <property type="entry name" value="Class-IV_PLP-Dep_Aminotrnsfr"/>
</dbReference>
<sequence>MTHHPTRNVHVGELPCHLDGRWLALDEARVPVLDRGFMFGDGIYEVVPVYRRRLFRFDEHMLRLERSLTAVRIPNPHGRDAWLALMRELVERVAEAGGGDEQLLYLQITRGVTPRVHGMPAGLKPTVFLMSTPHHPPGPEQRHRGASCITHADFRWSRGDIKSTSLLGNVMARQLAMDAGADETILLREMPHGGVTVSEGSSSNVWIVLEGALIGVPPSGHTLAGIRLELLQSLCEETGIACHLRPIGEAELYAADEILISSAGRELLPVTRLDGEPVGHGAGRGKPGPVYARLHEAYEQAKLEQSI</sequence>
<keyword evidence="5" id="KW-1185">Reference proteome</keyword>
<organism evidence="4 5">
    <name type="scientific">Sphaerotilus mobilis</name>
    <dbReference type="NCBI Taxonomy" id="47994"/>
    <lineage>
        <taxon>Bacteria</taxon>
        <taxon>Pseudomonadati</taxon>
        <taxon>Pseudomonadota</taxon>
        <taxon>Betaproteobacteria</taxon>
        <taxon>Burkholderiales</taxon>
        <taxon>Sphaerotilaceae</taxon>
        <taxon>Sphaerotilus</taxon>
    </lineage>
</organism>
<dbReference type="OrthoDB" id="9805628at2"/>
<dbReference type="AlphaFoldDB" id="A0A4Q7LKY8"/>
<dbReference type="GO" id="GO:0046394">
    <property type="term" value="P:carboxylic acid biosynthetic process"/>
    <property type="evidence" value="ECO:0007669"/>
    <property type="project" value="UniProtKB-ARBA"/>
</dbReference>
<dbReference type="EMBL" id="SGWV01000009">
    <property type="protein sequence ID" value="RZS54813.1"/>
    <property type="molecule type" value="Genomic_DNA"/>
</dbReference>
<proteinExistence type="inferred from homology"/>
<dbReference type="Proteomes" id="UP000293433">
    <property type="component" value="Unassembled WGS sequence"/>
</dbReference>
<dbReference type="RefSeq" id="WP_130482132.1">
    <property type="nucleotide sequence ID" value="NZ_SGWV01000009.1"/>
</dbReference>
<reference evidence="4 5" key="1">
    <citation type="submission" date="2019-02" db="EMBL/GenBank/DDBJ databases">
        <title>Genomic Encyclopedia of Type Strains, Phase IV (KMG-IV): sequencing the most valuable type-strain genomes for metagenomic binning, comparative biology and taxonomic classification.</title>
        <authorList>
            <person name="Goeker M."/>
        </authorList>
    </citation>
    <scope>NUCLEOTIDE SEQUENCE [LARGE SCALE GENOMIC DNA]</scope>
    <source>
        <strain evidence="4 5">DSM 10617</strain>
    </source>
</reference>
<name>A0A4Q7LKY8_9BURK</name>
<evidence type="ECO:0000313" key="5">
    <source>
        <dbReference type="Proteomes" id="UP000293433"/>
    </source>
</evidence>
<dbReference type="SUPFAM" id="SSF56752">
    <property type="entry name" value="D-aminoacid aminotransferase-like PLP-dependent enzymes"/>
    <property type="match status" value="1"/>
</dbReference>
<dbReference type="GO" id="GO:0008652">
    <property type="term" value="P:amino acid biosynthetic process"/>
    <property type="evidence" value="ECO:0007669"/>
    <property type="project" value="UniProtKB-ARBA"/>
</dbReference>
<evidence type="ECO:0000256" key="1">
    <source>
        <dbReference type="ARBA" id="ARBA00001933"/>
    </source>
</evidence>
<protein>
    <submittedName>
        <fullName evidence="4">D-alanine transaminase</fullName>
    </submittedName>
</protein>
<comment type="similarity">
    <text evidence="2">Belongs to the class-IV pyridoxal-phosphate-dependent aminotransferase family.</text>
</comment>
<evidence type="ECO:0000256" key="2">
    <source>
        <dbReference type="ARBA" id="ARBA00009320"/>
    </source>
</evidence>
<dbReference type="PANTHER" id="PTHR42743">
    <property type="entry name" value="AMINO-ACID AMINOTRANSFERASE"/>
    <property type="match status" value="1"/>
</dbReference>
<evidence type="ECO:0000313" key="4">
    <source>
        <dbReference type="EMBL" id="RZS54813.1"/>
    </source>
</evidence>
<accession>A0A4Q7LKY8</accession>
<comment type="caution">
    <text evidence="4">The sequence shown here is derived from an EMBL/GenBank/DDBJ whole genome shotgun (WGS) entry which is preliminary data.</text>
</comment>